<keyword evidence="2" id="KW-0479">Metal-binding</keyword>
<dbReference type="GO" id="GO:0008270">
    <property type="term" value="F:zinc ion binding"/>
    <property type="evidence" value="ECO:0007669"/>
    <property type="project" value="InterPro"/>
</dbReference>
<organism evidence="8 9">
    <name type="scientific">Fusarium oxysporum f. sp. cubense</name>
    <dbReference type="NCBI Taxonomy" id="61366"/>
    <lineage>
        <taxon>Eukaryota</taxon>
        <taxon>Fungi</taxon>
        <taxon>Dikarya</taxon>
        <taxon>Ascomycota</taxon>
        <taxon>Pezizomycotina</taxon>
        <taxon>Sordariomycetes</taxon>
        <taxon>Hypocreomycetidae</taxon>
        <taxon>Hypocreales</taxon>
        <taxon>Nectriaceae</taxon>
        <taxon>Fusarium</taxon>
        <taxon>Fusarium oxysporum species complex</taxon>
    </lineage>
</organism>
<dbReference type="SUPFAM" id="SSF57701">
    <property type="entry name" value="Zn2/Cys6 DNA-binding domain"/>
    <property type="match status" value="1"/>
</dbReference>
<comment type="caution">
    <text evidence="8">The sequence shown here is derived from an EMBL/GenBank/DDBJ whole genome shotgun (WGS) entry which is preliminary data.</text>
</comment>
<evidence type="ECO:0000259" key="7">
    <source>
        <dbReference type="PROSITE" id="PS50048"/>
    </source>
</evidence>
<dbReference type="InterPro" id="IPR010730">
    <property type="entry name" value="HET"/>
</dbReference>
<keyword evidence="5" id="KW-0539">Nucleus</keyword>
<feature type="region of interest" description="Disordered" evidence="6">
    <location>
        <begin position="1136"/>
        <end position="1169"/>
    </location>
</feature>
<protein>
    <recommendedName>
        <fullName evidence="7">Zn(2)-C6 fungal-type domain-containing protein</fullName>
    </recommendedName>
</protein>
<dbReference type="CDD" id="cd12148">
    <property type="entry name" value="fungal_TF_MHR"/>
    <property type="match status" value="1"/>
</dbReference>
<evidence type="ECO:0000256" key="1">
    <source>
        <dbReference type="ARBA" id="ARBA00004123"/>
    </source>
</evidence>
<reference evidence="8 9" key="1">
    <citation type="submission" date="2019-07" db="EMBL/GenBank/DDBJ databases">
        <title>The First High-Quality Draft Genome Sequence of the Causal Agent of the Current Panama Disease Epidemic.</title>
        <authorList>
            <person name="Warmington R.J."/>
            <person name="Kay W."/>
            <person name="Jeffries A."/>
            <person name="Bebber D."/>
            <person name="Moore K."/>
            <person name="Studholme D.J."/>
        </authorList>
    </citation>
    <scope>NUCLEOTIDE SEQUENCE [LARGE SCALE GENOMIC DNA]</scope>
    <source>
        <strain evidence="8 9">TR4</strain>
    </source>
</reference>
<dbReference type="Proteomes" id="UP000321331">
    <property type="component" value="Unassembled WGS sequence"/>
</dbReference>
<keyword evidence="3" id="KW-0805">Transcription regulation</keyword>
<proteinExistence type="predicted"/>
<accession>A0A5C6SCX1</accession>
<keyword evidence="4" id="KW-0804">Transcription</keyword>
<evidence type="ECO:0000256" key="5">
    <source>
        <dbReference type="ARBA" id="ARBA00023242"/>
    </source>
</evidence>
<sequence>MSIMTSPQRAPRVCRICKAKKKACGKELPTCSYCFKRGFDCVYEDESDTPPISDNAAEVFKPWSLTLFPMSISTTTLDRTMAYHLHYFYEVVGQSPLQAGKRFLDNFQRWLPIMAPRRLHEHVELSERGLPGADVSVLLLSICLVTLRSGGDLADLFLHHSAVHVTVKTLYAQVQAITHASIPLIQTGVILSAYEYASGQIGSAYISIAACIRMAQVVGVDAAYDKLGAVQEETRLHATSEWNLWWSIIVLERFILLEYSNTGRRDRMAVCPSSDVPLPSDTESNSEYIPTYCTMSSSTIQGSSGLSSFGRQAQAIYLLDHCLNETSQSEQRDSEERILKLQQLDKDLQKRLSVFMTQTPHEPGLRCGTIATVIRSLYILHEEILSIAGSLPVDADREGLVKSSEAALETITKIMIDVAKHHLDYIVRHGVDSLAFCCACNLRVAISGYNYEVHKQTQRTMSQINPLDTDESSQVGDDMHEPLLDIRQRYADPSIVKQLVHIQAANVPQQKSLGFLKKLKCLYFKNRDHVGSSTQPTLGLVPINAFKEANYVALSYTWKPSPEEVDISDGGYLVEDIQSGHPKPSSVRNIVFSRIKRYMDYVKSDYLWIDQHCIHQQEGESKEIGMQAMDRVYSLSEYPAALLSRNINTSKQLQLLTYILSGSFVTRRGDKYLPSSSAHRKSVLDAFQLLHYITSDTWFSRGWTYQENYRANNNMTLLITHSLTINLKKPSHHFKSLDGELLISSKDFYEEATKLCLAYSNYQPTPPYLTTILSRAKRYKISLASSDGSAPVSMSPTIIEDIRSRQLEREWDRLAIIANCCQYAKRLNSTQLQGNKHSLSLSLLTLVLMNGEILRNHPRDKVDISAARKMTITEFLHKHFYYGLDCPWENAKLTFNKGCRFAKVDLTEEGVRTRGYLWRFDGEISTAQFRNYSQTRKRKRNRQPVKSPLEWLAEQLPVRYRLLSQRLYEILDLEVSSSAAEEWMLNMAGKVEEAIMMGNLLHTAKLLGSGPLGVAVFVGQAEDTDTDCDSDGSSEMDSEMSTDSDDHDQDSYVFTSFDSAQFDRGGFDLNDLDKHVSLEVDCLTSSFVIMISRNLLTGTVVLLAASLANAGPCRPSSIASSSTVITSVSETATSSFEGEAASSTASIDATQTATTATESESESETGTTFIVETTPTVSSVETTTTALVDTTTAAPVITSADTTTEATTTTAAATATSEEPEALQTIYLYAGGSNDPALAPLGGTGFTALGDTSLPDVEYIDFTTDTTSALFFTLGERTGKVKIGNGANVGKLAGYSTSGDFSLVIVAETTLAEENGILPLDCGIVDGNGFQMLQCQYGDEGVADLWTCAGHLTLVKPGVDFTSKCARAATAYKLGYIQVIDY</sequence>
<dbReference type="InterPro" id="IPR050815">
    <property type="entry name" value="TF_fung"/>
</dbReference>
<dbReference type="PANTHER" id="PTHR47338:SF20">
    <property type="entry name" value="ZN(II)2CYS6 TRANSCRIPTION FACTOR (EUROFUNG)"/>
    <property type="match status" value="1"/>
</dbReference>
<dbReference type="PANTHER" id="PTHR47338">
    <property type="entry name" value="ZN(II)2CYS6 TRANSCRIPTION FACTOR (EUROFUNG)-RELATED"/>
    <property type="match status" value="1"/>
</dbReference>
<evidence type="ECO:0000313" key="9">
    <source>
        <dbReference type="Proteomes" id="UP000321331"/>
    </source>
</evidence>
<gene>
    <name evidence="8" type="ORF">FocTR4_00015907</name>
</gene>
<feature type="domain" description="Zn(2)-C6 fungal-type" evidence="7">
    <location>
        <begin position="13"/>
        <end position="43"/>
    </location>
</feature>
<dbReference type="PROSITE" id="PS00463">
    <property type="entry name" value="ZN2_CY6_FUNGAL_1"/>
    <property type="match status" value="1"/>
</dbReference>
<comment type="subcellular location">
    <subcellularLocation>
        <location evidence="1">Nucleus</location>
    </subcellularLocation>
</comment>
<dbReference type="GO" id="GO:0005634">
    <property type="term" value="C:nucleus"/>
    <property type="evidence" value="ECO:0007669"/>
    <property type="project" value="UniProtKB-SubCell"/>
</dbReference>
<dbReference type="InterPro" id="IPR036864">
    <property type="entry name" value="Zn2-C6_fun-type_DNA-bd_sf"/>
</dbReference>
<evidence type="ECO:0000256" key="3">
    <source>
        <dbReference type="ARBA" id="ARBA00023015"/>
    </source>
</evidence>
<dbReference type="PROSITE" id="PS50048">
    <property type="entry name" value="ZN2_CY6_FUNGAL_2"/>
    <property type="match status" value="1"/>
</dbReference>
<evidence type="ECO:0000256" key="2">
    <source>
        <dbReference type="ARBA" id="ARBA00022723"/>
    </source>
</evidence>
<dbReference type="GO" id="GO:0000981">
    <property type="term" value="F:DNA-binding transcription factor activity, RNA polymerase II-specific"/>
    <property type="evidence" value="ECO:0007669"/>
    <property type="project" value="InterPro"/>
</dbReference>
<name>A0A5C6SCX1_FUSOC</name>
<dbReference type="EMBL" id="VMNF01000015">
    <property type="protein sequence ID" value="TXB96431.1"/>
    <property type="molecule type" value="Genomic_DNA"/>
</dbReference>
<dbReference type="SMART" id="SM00066">
    <property type="entry name" value="GAL4"/>
    <property type="match status" value="1"/>
</dbReference>
<feature type="region of interest" description="Disordered" evidence="6">
    <location>
        <begin position="1024"/>
        <end position="1047"/>
    </location>
</feature>
<dbReference type="Pfam" id="PF06985">
    <property type="entry name" value="HET"/>
    <property type="match status" value="1"/>
</dbReference>
<evidence type="ECO:0000313" key="8">
    <source>
        <dbReference type="EMBL" id="TXB96431.1"/>
    </source>
</evidence>
<dbReference type="Gene3D" id="4.10.240.10">
    <property type="entry name" value="Zn(2)-C6 fungal-type DNA-binding domain"/>
    <property type="match status" value="1"/>
</dbReference>
<dbReference type="InterPro" id="IPR001138">
    <property type="entry name" value="Zn2Cys6_DnaBD"/>
</dbReference>
<evidence type="ECO:0000256" key="4">
    <source>
        <dbReference type="ARBA" id="ARBA00023163"/>
    </source>
</evidence>
<evidence type="ECO:0000256" key="6">
    <source>
        <dbReference type="SAM" id="MobiDB-lite"/>
    </source>
</evidence>
<dbReference type="Pfam" id="PF00172">
    <property type="entry name" value="Zn_clus"/>
    <property type="match status" value="1"/>
</dbReference>